<dbReference type="GO" id="GO:0005737">
    <property type="term" value="C:cytoplasm"/>
    <property type="evidence" value="ECO:0007669"/>
    <property type="project" value="UniProtKB-SubCell"/>
</dbReference>
<evidence type="ECO:0000256" key="1">
    <source>
        <dbReference type="ARBA" id="ARBA00022988"/>
    </source>
</evidence>
<evidence type="ECO:0000313" key="5">
    <source>
        <dbReference type="Proteomes" id="UP000199054"/>
    </source>
</evidence>
<organism evidence="4 5">
    <name type="scientific">Paracoccus alcaliphilus</name>
    <dbReference type="NCBI Taxonomy" id="34002"/>
    <lineage>
        <taxon>Bacteria</taxon>
        <taxon>Pseudomonadati</taxon>
        <taxon>Pseudomonadota</taxon>
        <taxon>Alphaproteobacteria</taxon>
        <taxon>Rhodobacterales</taxon>
        <taxon>Paracoccaceae</taxon>
        <taxon>Paracoccus</taxon>
    </lineage>
</organism>
<dbReference type="PANTHER" id="PTHR33620">
    <property type="entry name" value="UREASE ACCESSORY PROTEIN F"/>
    <property type="match status" value="1"/>
</dbReference>
<protein>
    <recommendedName>
        <fullName evidence="3">Urease accessory protein UreF</fullName>
    </recommendedName>
</protein>
<keyword evidence="5" id="KW-1185">Reference proteome</keyword>
<evidence type="ECO:0000313" key="4">
    <source>
        <dbReference type="EMBL" id="SEN75458.1"/>
    </source>
</evidence>
<evidence type="ECO:0000256" key="2">
    <source>
        <dbReference type="ARBA" id="ARBA00023186"/>
    </source>
</evidence>
<keyword evidence="1 3" id="KW-0996">Nickel insertion</keyword>
<accession>A0A1H8J606</accession>
<dbReference type="HAMAP" id="MF_01385">
    <property type="entry name" value="UreF"/>
    <property type="match status" value="1"/>
</dbReference>
<comment type="subcellular location">
    <subcellularLocation>
        <location evidence="3">Cytoplasm</location>
    </subcellularLocation>
</comment>
<dbReference type="PANTHER" id="PTHR33620:SF1">
    <property type="entry name" value="UREASE ACCESSORY PROTEIN F"/>
    <property type="match status" value="1"/>
</dbReference>
<dbReference type="Pfam" id="PF01730">
    <property type="entry name" value="UreF"/>
    <property type="match status" value="1"/>
</dbReference>
<gene>
    <name evidence="3" type="primary">ureF</name>
    <name evidence="4" type="ORF">SAMN04489859_101576</name>
</gene>
<dbReference type="Proteomes" id="UP000199054">
    <property type="component" value="Unassembled WGS sequence"/>
</dbReference>
<comment type="function">
    <text evidence="3">Required for maturation of urease via the functional incorporation of the urease nickel metallocenter.</text>
</comment>
<dbReference type="Gene3D" id="1.10.4190.10">
    <property type="entry name" value="Urease accessory protein UreF"/>
    <property type="match status" value="1"/>
</dbReference>
<proteinExistence type="inferred from homology"/>
<dbReference type="GO" id="GO:0016151">
    <property type="term" value="F:nickel cation binding"/>
    <property type="evidence" value="ECO:0007669"/>
    <property type="project" value="UniProtKB-UniRule"/>
</dbReference>
<reference evidence="4 5" key="1">
    <citation type="submission" date="2016-10" db="EMBL/GenBank/DDBJ databases">
        <authorList>
            <person name="de Groot N.N."/>
        </authorList>
    </citation>
    <scope>NUCLEOTIDE SEQUENCE [LARGE SCALE GENOMIC DNA]</scope>
    <source>
        <strain evidence="4 5">DSM 8512</strain>
    </source>
</reference>
<dbReference type="InterPro" id="IPR002639">
    <property type="entry name" value="UreF"/>
</dbReference>
<comment type="similarity">
    <text evidence="3">Belongs to the UreF family.</text>
</comment>
<evidence type="ECO:0000256" key="3">
    <source>
        <dbReference type="HAMAP-Rule" id="MF_01385"/>
    </source>
</evidence>
<dbReference type="InterPro" id="IPR038277">
    <property type="entry name" value="UreF_sf"/>
</dbReference>
<dbReference type="AlphaFoldDB" id="A0A1H8J606"/>
<dbReference type="PIRSF" id="PIRSF009467">
    <property type="entry name" value="Ureas_acces_UreF"/>
    <property type="match status" value="1"/>
</dbReference>
<keyword evidence="2 3" id="KW-0143">Chaperone</keyword>
<dbReference type="EMBL" id="FODE01000015">
    <property type="protein sequence ID" value="SEN75458.1"/>
    <property type="molecule type" value="Genomic_DNA"/>
</dbReference>
<keyword evidence="3" id="KW-0963">Cytoplasm</keyword>
<sequence length="225" mass="23589">MTTGMAIRMTITTITPEAARLRLAQYLSPAFPTGGFAWSQGLEWAIDRGLVTAANLPQWLGDWLNHGAGWCDAVLLSLALRPDADHGALDDLARAMCPGAQRLTETVEQGHAFAANVAALTGQAQPPAALPVALGRACCKMPLPAPEIIGHYLQAQAAALISAAVRFMPLGPVAGQAMLAGLQPDILATAMRAGKAGPDDLASATWGADIAAMRHEMMTTRIFRS</sequence>
<comment type="subunit">
    <text evidence="3">UreD, UreF and UreG form a complex that acts as a GTP-hydrolysis-dependent molecular chaperone, activating the urease apoprotein by helping to assemble the nickel containing metallocenter of UreC. The UreE protein probably delivers the nickel.</text>
</comment>
<name>A0A1H8J606_9RHOB</name>
<dbReference type="STRING" id="34002.SAMN04489859_101576"/>